<proteinExistence type="predicted"/>
<dbReference type="GeneID" id="83182231"/>
<keyword evidence="1" id="KW-0175">Coiled coil</keyword>
<dbReference type="AlphaFoldDB" id="A0A9W9JRT3"/>
<sequence>MSPFGPSTAPICHGDVLGSHEPAPWRAPGSSIGESSIRSSIDTYEQCYATLAAELNRSAVALGRLAPVVDALVTSLPGPFSAIPALEQSLQRTRSDNAYLLDFVRRQRQTIETQSQEVAILSQEVAKLRNRRVQQASREADAMHSLNPSESEIE</sequence>
<gene>
    <name evidence="2" type="ORF">N7498_007868</name>
</gene>
<dbReference type="EMBL" id="JAPQKR010000014">
    <property type="protein sequence ID" value="KAJ5198751.1"/>
    <property type="molecule type" value="Genomic_DNA"/>
</dbReference>
<dbReference type="RefSeq" id="XP_058307179.1">
    <property type="nucleotide sequence ID" value="XM_058454930.1"/>
</dbReference>
<evidence type="ECO:0000256" key="1">
    <source>
        <dbReference type="SAM" id="Coils"/>
    </source>
</evidence>
<name>A0A9W9JRT3_9EURO</name>
<keyword evidence="3" id="KW-1185">Reference proteome</keyword>
<dbReference type="Proteomes" id="UP001150904">
    <property type="component" value="Unassembled WGS sequence"/>
</dbReference>
<organism evidence="2 3">
    <name type="scientific">Penicillium cinerascens</name>
    <dbReference type="NCBI Taxonomy" id="70096"/>
    <lineage>
        <taxon>Eukaryota</taxon>
        <taxon>Fungi</taxon>
        <taxon>Dikarya</taxon>
        <taxon>Ascomycota</taxon>
        <taxon>Pezizomycotina</taxon>
        <taxon>Eurotiomycetes</taxon>
        <taxon>Eurotiomycetidae</taxon>
        <taxon>Eurotiales</taxon>
        <taxon>Aspergillaceae</taxon>
        <taxon>Penicillium</taxon>
    </lineage>
</organism>
<reference evidence="2" key="1">
    <citation type="submission" date="2022-12" db="EMBL/GenBank/DDBJ databases">
        <authorList>
            <person name="Petersen C."/>
        </authorList>
    </citation>
    <scope>NUCLEOTIDE SEQUENCE</scope>
    <source>
        <strain evidence="2">IBT 15544</strain>
    </source>
</reference>
<evidence type="ECO:0000313" key="3">
    <source>
        <dbReference type="Proteomes" id="UP001150904"/>
    </source>
</evidence>
<reference evidence="2" key="2">
    <citation type="journal article" date="2023" name="IMA Fungus">
        <title>Comparative genomic study of the Penicillium genus elucidates a diverse pangenome and 15 lateral gene transfer events.</title>
        <authorList>
            <person name="Petersen C."/>
            <person name="Sorensen T."/>
            <person name="Nielsen M.R."/>
            <person name="Sondergaard T.E."/>
            <person name="Sorensen J.L."/>
            <person name="Fitzpatrick D.A."/>
            <person name="Frisvad J.C."/>
            <person name="Nielsen K.L."/>
        </authorList>
    </citation>
    <scope>NUCLEOTIDE SEQUENCE</scope>
    <source>
        <strain evidence="2">IBT 15544</strain>
    </source>
</reference>
<feature type="coiled-coil region" evidence="1">
    <location>
        <begin position="104"/>
        <end position="131"/>
    </location>
</feature>
<evidence type="ECO:0000313" key="2">
    <source>
        <dbReference type="EMBL" id="KAJ5198751.1"/>
    </source>
</evidence>
<comment type="caution">
    <text evidence="2">The sequence shown here is derived from an EMBL/GenBank/DDBJ whole genome shotgun (WGS) entry which is preliminary data.</text>
</comment>
<protein>
    <submittedName>
        <fullName evidence="2">Uncharacterized protein</fullName>
    </submittedName>
</protein>
<accession>A0A9W9JRT3</accession>